<dbReference type="EMBL" id="GEDV01010858">
    <property type="protein sequence ID" value="JAP77699.1"/>
    <property type="molecule type" value="Transcribed_RNA"/>
</dbReference>
<dbReference type="AlphaFoldDB" id="A0A131YEK4"/>
<name>A0A131YEK4_RHIAP</name>
<evidence type="ECO:0008006" key="3">
    <source>
        <dbReference type="Google" id="ProtNLM"/>
    </source>
</evidence>
<protein>
    <recommendedName>
        <fullName evidence="3">Metastriate insulin growth factor binding protein</fullName>
    </recommendedName>
</protein>
<feature type="signal peptide" evidence="1">
    <location>
        <begin position="1"/>
        <end position="21"/>
    </location>
</feature>
<evidence type="ECO:0000256" key="1">
    <source>
        <dbReference type="SAM" id="SignalP"/>
    </source>
</evidence>
<accession>A0A131YEK4</accession>
<keyword evidence="1" id="KW-0732">Signal</keyword>
<feature type="chain" id="PRO_5007284824" description="Metastriate insulin growth factor binding protein" evidence="1">
    <location>
        <begin position="22"/>
        <end position="79"/>
    </location>
</feature>
<sequence>METKSLFLLALSAVLVHMAYGQCGPVATCSGPCHLGLTYPRRCGICVCEEECPICPSRCYYERNPGMCPACAPVHHCYK</sequence>
<organism evidence="2">
    <name type="scientific">Rhipicephalus appendiculatus</name>
    <name type="common">Brown ear tick</name>
    <dbReference type="NCBI Taxonomy" id="34631"/>
    <lineage>
        <taxon>Eukaryota</taxon>
        <taxon>Metazoa</taxon>
        <taxon>Ecdysozoa</taxon>
        <taxon>Arthropoda</taxon>
        <taxon>Chelicerata</taxon>
        <taxon>Arachnida</taxon>
        <taxon>Acari</taxon>
        <taxon>Parasitiformes</taxon>
        <taxon>Ixodida</taxon>
        <taxon>Ixodoidea</taxon>
        <taxon>Ixodidae</taxon>
        <taxon>Rhipicephalinae</taxon>
        <taxon>Rhipicephalus</taxon>
        <taxon>Rhipicephalus</taxon>
    </lineage>
</organism>
<proteinExistence type="predicted"/>
<reference evidence="2" key="1">
    <citation type="journal article" date="2016" name="Ticks Tick Borne Dis.">
        <title>De novo assembly and annotation of the salivary gland transcriptome of Rhipicephalus appendiculatus male and female ticks during blood feeding.</title>
        <authorList>
            <person name="de Castro M.H."/>
            <person name="de Klerk D."/>
            <person name="Pienaar R."/>
            <person name="Latif A.A."/>
            <person name="Rees D.J."/>
            <person name="Mans B.J."/>
        </authorList>
    </citation>
    <scope>NUCLEOTIDE SEQUENCE</scope>
    <source>
        <tissue evidence="2">Salivary glands</tissue>
    </source>
</reference>
<evidence type="ECO:0000313" key="2">
    <source>
        <dbReference type="EMBL" id="JAP77699.1"/>
    </source>
</evidence>